<proteinExistence type="predicted"/>
<evidence type="ECO:0008006" key="3">
    <source>
        <dbReference type="Google" id="ProtNLM"/>
    </source>
</evidence>
<gene>
    <name evidence="1" type="ORF">M2319_002978</name>
</gene>
<dbReference type="EMBL" id="JAOQNS010000008">
    <property type="protein sequence ID" value="MCW2308632.1"/>
    <property type="molecule type" value="Genomic_DNA"/>
</dbReference>
<keyword evidence="2" id="KW-1185">Reference proteome</keyword>
<sequence>MTEDDLELAGRIVSLGDNCEFGFVQRHLGLEPSGLLRWAIAWPENVISLLERISAGDSFEGFYDFPEIRPHNAGMVREPVTGLLFHSQMRSSKDPETGVFVFDLPEEPRREIHGNEESKFSYLLQKFQSTLRDEARLHVIRRTRKLTEAEISRLDALLREFNPGNRLMVLTADPDRPGTFETRDDGVLIGYVRELATYAQADCYDREGWADLIKALRSHFEAF</sequence>
<name>A0ABT3HE14_9HYPH</name>
<comment type="caution">
    <text evidence="1">The sequence shown here is derived from an EMBL/GenBank/DDBJ whole genome shotgun (WGS) entry which is preliminary data.</text>
</comment>
<organism evidence="1 2">
    <name type="scientific">Rhodobium gokarnense</name>
    <dbReference type="NCBI Taxonomy" id="364296"/>
    <lineage>
        <taxon>Bacteria</taxon>
        <taxon>Pseudomonadati</taxon>
        <taxon>Pseudomonadota</taxon>
        <taxon>Alphaproteobacteria</taxon>
        <taxon>Hyphomicrobiales</taxon>
        <taxon>Rhodobiaceae</taxon>
        <taxon>Rhodobium</taxon>
    </lineage>
</organism>
<protein>
    <recommendedName>
        <fullName evidence="3">Papain-like cysteine peptidase</fullName>
    </recommendedName>
</protein>
<dbReference type="Proteomes" id="UP001209755">
    <property type="component" value="Unassembled WGS sequence"/>
</dbReference>
<reference evidence="2" key="1">
    <citation type="submission" date="2023-07" db="EMBL/GenBank/DDBJ databases">
        <title>Genome sequencing of Purple Non-Sulfur Bacteria from various extreme environments.</title>
        <authorList>
            <person name="Mayer M."/>
        </authorList>
    </citation>
    <scope>NUCLEOTIDE SEQUENCE [LARGE SCALE GENOMIC DNA]</scope>
    <source>
        <strain evidence="2">DSM 17935</strain>
    </source>
</reference>
<accession>A0ABT3HE14</accession>
<evidence type="ECO:0000313" key="2">
    <source>
        <dbReference type="Proteomes" id="UP001209755"/>
    </source>
</evidence>
<dbReference type="RefSeq" id="WP_264602244.1">
    <property type="nucleotide sequence ID" value="NZ_JAOQNS010000008.1"/>
</dbReference>
<evidence type="ECO:0000313" key="1">
    <source>
        <dbReference type="EMBL" id="MCW2308632.1"/>
    </source>
</evidence>